<keyword evidence="2" id="KW-0812">Transmembrane</keyword>
<name>A0AAW0E2P0_9AGAR</name>
<dbReference type="InterPro" id="IPR050769">
    <property type="entry name" value="NAT_camello-type"/>
</dbReference>
<dbReference type="GO" id="GO:0008080">
    <property type="term" value="F:N-acetyltransferase activity"/>
    <property type="evidence" value="ECO:0007669"/>
    <property type="project" value="InterPro"/>
</dbReference>
<dbReference type="CDD" id="cd04301">
    <property type="entry name" value="NAT_SF"/>
    <property type="match status" value="1"/>
</dbReference>
<dbReference type="InterPro" id="IPR000182">
    <property type="entry name" value="GNAT_dom"/>
</dbReference>
<organism evidence="4 5">
    <name type="scientific">Favolaschia claudopus</name>
    <dbReference type="NCBI Taxonomy" id="2862362"/>
    <lineage>
        <taxon>Eukaryota</taxon>
        <taxon>Fungi</taxon>
        <taxon>Dikarya</taxon>
        <taxon>Basidiomycota</taxon>
        <taxon>Agaricomycotina</taxon>
        <taxon>Agaricomycetes</taxon>
        <taxon>Agaricomycetidae</taxon>
        <taxon>Agaricales</taxon>
        <taxon>Marasmiineae</taxon>
        <taxon>Mycenaceae</taxon>
        <taxon>Favolaschia</taxon>
    </lineage>
</organism>
<proteinExistence type="predicted"/>
<reference evidence="4 5" key="1">
    <citation type="journal article" date="2024" name="J Genomics">
        <title>Draft genome sequencing and assembly of Favolaschia claudopus CIRM-BRFM 2984 isolated from oak limbs.</title>
        <authorList>
            <person name="Navarro D."/>
            <person name="Drula E."/>
            <person name="Chaduli D."/>
            <person name="Cazenave R."/>
            <person name="Ahrendt S."/>
            <person name="Wang J."/>
            <person name="Lipzen A."/>
            <person name="Daum C."/>
            <person name="Barry K."/>
            <person name="Grigoriev I.V."/>
            <person name="Favel A."/>
            <person name="Rosso M.N."/>
            <person name="Martin F."/>
        </authorList>
    </citation>
    <scope>NUCLEOTIDE SEQUENCE [LARGE SCALE GENOMIC DNA]</scope>
    <source>
        <strain evidence="4 5">CIRM-BRFM 2984</strain>
    </source>
</reference>
<dbReference type="SUPFAM" id="SSF55729">
    <property type="entry name" value="Acyl-CoA N-acyltransferases (Nat)"/>
    <property type="match status" value="1"/>
</dbReference>
<dbReference type="PANTHER" id="PTHR13947:SF37">
    <property type="entry name" value="LD18367P"/>
    <property type="match status" value="1"/>
</dbReference>
<dbReference type="PROSITE" id="PS51186">
    <property type="entry name" value="GNAT"/>
    <property type="match status" value="1"/>
</dbReference>
<keyword evidence="1" id="KW-0808">Transferase</keyword>
<dbReference type="Gene3D" id="3.40.630.30">
    <property type="match status" value="1"/>
</dbReference>
<evidence type="ECO:0000256" key="2">
    <source>
        <dbReference type="SAM" id="Phobius"/>
    </source>
</evidence>
<sequence>MDPLPDPVVVPLVYDDGVNIVIRKFRPEDAPQLHAMLIEGIIHGPDSPRNNAHRKSLTSRVAFISYIGFALGLAACLYPTSVFPIRLAGAASSLFSIALFVSLRRSITKLFIAFCAAARNGDMKDIDATYASPGGFWVAAIEDKEGLHSEVVGYLGSDYNATPSPTSAELRRMIVSRHHRRRRIASLLITAAVAHSARVRVPVQVNGGGSESSKERSTLELDTLDLETPSFHLGAQKLYRRHGFEIVGSRVMHAPAPRWLGKSLFEMTVVRLRRSGLGEGEMKA</sequence>
<keyword evidence="5" id="KW-1185">Reference proteome</keyword>
<dbReference type="AlphaFoldDB" id="A0AAW0E2P0"/>
<feature type="domain" description="N-acetyltransferase" evidence="3">
    <location>
        <begin position="98"/>
        <end position="265"/>
    </location>
</feature>
<keyword evidence="2" id="KW-1133">Transmembrane helix</keyword>
<dbReference type="Pfam" id="PF13508">
    <property type="entry name" value="Acetyltransf_7"/>
    <property type="match status" value="1"/>
</dbReference>
<dbReference type="InterPro" id="IPR016181">
    <property type="entry name" value="Acyl_CoA_acyltransferase"/>
</dbReference>
<evidence type="ECO:0000259" key="3">
    <source>
        <dbReference type="PROSITE" id="PS51186"/>
    </source>
</evidence>
<keyword evidence="2" id="KW-0472">Membrane</keyword>
<dbReference type="EMBL" id="JAWWNJ010000004">
    <property type="protein sequence ID" value="KAK7057824.1"/>
    <property type="molecule type" value="Genomic_DNA"/>
</dbReference>
<evidence type="ECO:0000313" key="4">
    <source>
        <dbReference type="EMBL" id="KAK7057824.1"/>
    </source>
</evidence>
<comment type="caution">
    <text evidence="4">The sequence shown here is derived from an EMBL/GenBank/DDBJ whole genome shotgun (WGS) entry which is preliminary data.</text>
</comment>
<protein>
    <recommendedName>
        <fullName evidence="3">N-acetyltransferase domain-containing protein</fullName>
    </recommendedName>
</protein>
<gene>
    <name evidence="4" type="ORF">R3P38DRAFT_1187537</name>
</gene>
<evidence type="ECO:0000313" key="5">
    <source>
        <dbReference type="Proteomes" id="UP001362999"/>
    </source>
</evidence>
<accession>A0AAW0E2P0</accession>
<dbReference type="Proteomes" id="UP001362999">
    <property type="component" value="Unassembled WGS sequence"/>
</dbReference>
<feature type="transmembrane region" description="Helical" evidence="2">
    <location>
        <begin position="61"/>
        <end position="80"/>
    </location>
</feature>
<dbReference type="PANTHER" id="PTHR13947">
    <property type="entry name" value="GNAT FAMILY N-ACETYLTRANSFERASE"/>
    <property type="match status" value="1"/>
</dbReference>
<evidence type="ECO:0000256" key="1">
    <source>
        <dbReference type="ARBA" id="ARBA00022679"/>
    </source>
</evidence>